<dbReference type="InParanoid" id="F4PBS8"/>
<dbReference type="AlphaFoldDB" id="F4PBS8"/>
<dbReference type="Proteomes" id="UP000007241">
    <property type="component" value="Unassembled WGS sequence"/>
</dbReference>
<evidence type="ECO:0000313" key="2">
    <source>
        <dbReference type="EMBL" id="EGF77498.1"/>
    </source>
</evidence>
<accession>F4PBS8</accession>
<feature type="domain" description="HNH nuclease" evidence="1">
    <location>
        <begin position="231"/>
        <end position="282"/>
    </location>
</feature>
<dbReference type="Pfam" id="PF13391">
    <property type="entry name" value="HNH_2"/>
    <property type="match status" value="1"/>
</dbReference>
<evidence type="ECO:0000259" key="1">
    <source>
        <dbReference type="Pfam" id="PF13391"/>
    </source>
</evidence>
<proteinExistence type="predicted"/>
<dbReference type="RefSeq" id="XP_006681951.1">
    <property type="nucleotide sequence ID" value="XM_006681888.1"/>
</dbReference>
<dbReference type="OrthoDB" id="2120759at2759"/>
<sequence length="414" mass="47629">MPSALALYADILATCEHGQSRYSVNSSGDRMFLSSAIYHDELVAGYSIDHPHPKEVIKIVCYCNPEVATRQPHGVIRDTYHHQRNRGDIFHSFVKKHQMNIETTKTATTQLLNEYYQISTQAIPTQRVKSEWQDDNKRGLFLGIIQEGETSHITRLHNLLTANQFAEQQEFSTKIQLADPEHPRTFIDDMFGYYILPFHKDYNDSSSCHTPVSSNPTSRTNSADDLDYVAKLSLQGAHIISQKNIGMAYNEPSILLRSGLTQKHQIQNGLLLCIKCHDQFGKLKQYVDVVDDKLVIKVINDSTSDKHKKWIETIEDLKVIRRTRQKRWIDNRQTVEFNSEMTLYFIHNNPTRLPNRNALEFHKTACLIWCMAGGVESDDEYCPYDDGCTPVDYQSKNIEKWMDSSAILIIENVQ</sequence>
<dbReference type="HOGENOM" id="CLU_055140_0_0_1"/>
<reference evidence="2 3" key="1">
    <citation type="submission" date="2009-12" db="EMBL/GenBank/DDBJ databases">
        <title>The draft genome of Batrachochytrium dendrobatidis.</title>
        <authorList>
            <consortium name="US DOE Joint Genome Institute (JGI-PGF)"/>
            <person name="Kuo A."/>
            <person name="Salamov A."/>
            <person name="Schmutz J."/>
            <person name="Lucas S."/>
            <person name="Pitluck S."/>
            <person name="Rosenblum E."/>
            <person name="Stajich J."/>
            <person name="Eisen M."/>
            <person name="Grigoriev I.V."/>
        </authorList>
    </citation>
    <scope>NUCLEOTIDE SEQUENCE [LARGE SCALE GENOMIC DNA]</scope>
    <source>
        <strain evidence="3">JAM81 / FGSC 10211</strain>
    </source>
</reference>
<keyword evidence="3" id="KW-1185">Reference proteome</keyword>
<evidence type="ECO:0000313" key="3">
    <source>
        <dbReference type="Proteomes" id="UP000007241"/>
    </source>
</evidence>
<dbReference type="EMBL" id="GL882892">
    <property type="protein sequence ID" value="EGF77498.1"/>
    <property type="molecule type" value="Genomic_DNA"/>
</dbReference>
<gene>
    <name evidence="2" type="ORF">BATDEDRAFT_27738</name>
</gene>
<dbReference type="InterPro" id="IPR003615">
    <property type="entry name" value="HNH_nuc"/>
</dbReference>
<protein>
    <recommendedName>
        <fullName evidence="1">HNH nuclease domain-containing protein</fullName>
    </recommendedName>
</protein>
<dbReference type="GeneID" id="18239402"/>
<organism evidence="2 3">
    <name type="scientific">Batrachochytrium dendrobatidis (strain JAM81 / FGSC 10211)</name>
    <name type="common">Frog chytrid fungus</name>
    <dbReference type="NCBI Taxonomy" id="684364"/>
    <lineage>
        <taxon>Eukaryota</taxon>
        <taxon>Fungi</taxon>
        <taxon>Fungi incertae sedis</taxon>
        <taxon>Chytridiomycota</taxon>
        <taxon>Chytridiomycota incertae sedis</taxon>
        <taxon>Chytridiomycetes</taxon>
        <taxon>Rhizophydiales</taxon>
        <taxon>Rhizophydiales incertae sedis</taxon>
        <taxon>Batrachochytrium</taxon>
    </lineage>
</organism>
<name>F4PBS8_BATDJ</name>